<protein>
    <submittedName>
        <fullName evidence="2">Uncharacterized protein</fullName>
    </submittedName>
</protein>
<sequence length="164" mass="18956">MIVENVPLEFLHPEEPTVVFSDDSRTLLPDLSVTDLLTRHKGFEEGTVRPNILYINNTTLLILFNDNIHEEFLGSVLLIVVNLNFSVNSFSIVDSKLIKDCYSKGRLVKSDDRFLIIHTFAVDTTEFEDGDQFLGYFTFSLHDDYRLKIHKNRTVFDFDYQNSG</sequence>
<evidence type="ECO:0000313" key="2">
    <source>
        <dbReference type="WBParaSite" id="PSU_v2.g1968.t1"/>
    </source>
</evidence>
<reference evidence="2" key="1">
    <citation type="submission" date="2022-11" db="UniProtKB">
        <authorList>
            <consortium name="WormBaseParasite"/>
        </authorList>
    </citation>
    <scope>IDENTIFICATION</scope>
</reference>
<evidence type="ECO:0000313" key="1">
    <source>
        <dbReference type="Proteomes" id="UP000887577"/>
    </source>
</evidence>
<proteinExistence type="predicted"/>
<organism evidence="1 2">
    <name type="scientific">Panagrolaimus superbus</name>
    <dbReference type="NCBI Taxonomy" id="310955"/>
    <lineage>
        <taxon>Eukaryota</taxon>
        <taxon>Metazoa</taxon>
        <taxon>Ecdysozoa</taxon>
        <taxon>Nematoda</taxon>
        <taxon>Chromadorea</taxon>
        <taxon>Rhabditida</taxon>
        <taxon>Tylenchina</taxon>
        <taxon>Panagrolaimomorpha</taxon>
        <taxon>Panagrolaimoidea</taxon>
        <taxon>Panagrolaimidae</taxon>
        <taxon>Panagrolaimus</taxon>
    </lineage>
</organism>
<name>A0A914YK23_9BILA</name>
<accession>A0A914YK23</accession>
<dbReference type="Proteomes" id="UP000887577">
    <property type="component" value="Unplaced"/>
</dbReference>
<dbReference type="AlphaFoldDB" id="A0A914YK23"/>
<keyword evidence="1" id="KW-1185">Reference proteome</keyword>
<dbReference type="WBParaSite" id="PSU_v2.g1968.t1">
    <property type="protein sequence ID" value="PSU_v2.g1968.t1"/>
    <property type="gene ID" value="PSU_v2.g1968"/>
</dbReference>